<feature type="transmembrane region" description="Helical" evidence="7">
    <location>
        <begin position="145"/>
        <end position="165"/>
    </location>
</feature>
<dbReference type="AlphaFoldDB" id="A0A3D3RCC1"/>
<comment type="subcellular location">
    <subcellularLocation>
        <location evidence="1">Cell membrane</location>
        <topology evidence="1">Multi-pass membrane protein</topology>
    </subcellularLocation>
</comment>
<keyword evidence="5 7" id="KW-0472">Membrane</keyword>
<dbReference type="PANTHER" id="PTHR35007:SF2">
    <property type="entry name" value="PILUS ASSEMBLE PROTEIN"/>
    <property type="match status" value="1"/>
</dbReference>
<keyword evidence="2" id="KW-1003">Cell membrane</keyword>
<dbReference type="EMBL" id="DQAY01000133">
    <property type="protein sequence ID" value="HCO25667.1"/>
    <property type="molecule type" value="Genomic_DNA"/>
</dbReference>
<accession>A0A3D3RCC1</accession>
<feature type="compositionally biased region" description="Basic and acidic residues" evidence="6">
    <location>
        <begin position="33"/>
        <end position="50"/>
    </location>
</feature>
<feature type="compositionally biased region" description="Low complexity" evidence="6">
    <location>
        <begin position="51"/>
        <end position="60"/>
    </location>
</feature>
<feature type="region of interest" description="Disordered" evidence="6">
    <location>
        <begin position="32"/>
        <end position="60"/>
    </location>
</feature>
<evidence type="ECO:0000256" key="5">
    <source>
        <dbReference type="ARBA" id="ARBA00023136"/>
    </source>
</evidence>
<evidence type="ECO:0000256" key="6">
    <source>
        <dbReference type="SAM" id="MobiDB-lite"/>
    </source>
</evidence>
<evidence type="ECO:0000256" key="4">
    <source>
        <dbReference type="ARBA" id="ARBA00022989"/>
    </source>
</evidence>
<feature type="transmembrane region" description="Helical" evidence="7">
    <location>
        <begin position="321"/>
        <end position="343"/>
    </location>
</feature>
<gene>
    <name evidence="9" type="ORF">DIT97_22570</name>
</gene>
<dbReference type="Pfam" id="PF00482">
    <property type="entry name" value="T2SSF"/>
    <property type="match status" value="1"/>
</dbReference>
<evidence type="ECO:0000256" key="1">
    <source>
        <dbReference type="ARBA" id="ARBA00004651"/>
    </source>
</evidence>
<evidence type="ECO:0000256" key="2">
    <source>
        <dbReference type="ARBA" id="ARBA00022475"/>
    </source>
</evidence>
<sequence>MFTPTITISIFYSLCGLIVLWMLYRIIRKRKPQKTEPSHDPQKAEVHPERTTLAPSTTSASITTATWEHRQLFSAINTSQQTASTLPLVEAGDVPSMGGDDYIFGSATPALAEMMPESEERRAKTKKELQAAGYYQPHALHNFSAIRFISILGTLLFFGGVLLLAPERFEIPILAAMLIVPILVWAVPFLIVTSKASDRRSEIEQGIPDMLDMLNMCVSQGMTVPHALKKIISELAKVYPALAHELKIVIEQSSIGTFSQALSNFSKRIDVPEVHSFAALLIQTDQMGTNVTSALQEYSDNMRESLSQRADEKANKATFKLLFPTVLCLMPAIYIFLLGPAIVELSDFFHSGGSDSLNSTTDMFQQVGGP</sequence>
<keyword evidence="3 7" id="KW-0812">Transmembrane</keyword>
<evidence type="ECO:0000259" key="8">
    <source>
        <dbReference type="Pfam" id="PF00482"/>
    </source>
</evidence>
<dbReference type="PANTHER" id="PTHR35007">
    <property type="entry name" value="INTEGRAL MEMBRANE PROTEIN-RELATED"/>
    <property type="match status" value="1"/>
</dbReference>
<name>A0A3D3RCC1_9PLAN</name>
<evidence type="ECO:0000313" key="10">
    <source>
        <dbReference type="Proteomes" id="UP000263642"/>
    </source>
</evidence>
<dbReference type="GO" id="GO:0005886">
    <property type="term" value="C:plasma membrane"/>
    <property type="evidence" value="ECO:0007669"/>
    <property type="project" value="UniProtKB-SubCell"/>
</dbReference>
<evidence type="ECO:0000256" key="3">
    <source>
        <dbReference type="ARBA" id="ARBA00022692"/>
    </source>
</evidence>
<evidence type="ECO:0000313" key="9">
    <source>
        <dbReference type="EMBL" id="HCO25667.1"/>
    </source>
</evidence>
<comment type="caution">
    <text evidence="9">The sequence shown here is derived from an EMBL/GenBank/DDBJ whole genome shotgun (WGS) entry which is preliminary data.</text>
</comment>
<dbReference type="InterPro" id="IPR018076">
    <property type="entry name" value="T2SS_GspF_dom"/>
</dbReference>
<protein>
    <recommendedName>
        <fullName evidence="8">Type II secretion system protein GspF domain-containing protein</fullName>
    </recommendedName>
</protein>
<dbReference type="Proteomes" id="UP000263642">
    <property type="component" value="Unassembled WGS sequence"/>
</dbReference>
<feature type="transmembrane region" description="Helical" evidence="7">
    <location>
        <begin position="6"/>
        <end position="24"/>
    </location>
</feature>
<feature type="domain" description="Type II secretion system protein GspF" evidence="8">
    <location>
        <begin position="211"/>
        <end position="338"/>
    </location>
</feature>
<feature type="transmembrane region" description="Helical" evidence="7">
    <location>
        <begin position="171"/>
        <end position="192"/>
    </location>
</feature>
<evidence type="ECO:0000256" key="7">
    <source>
        <dbReference type="SAM" id="Phobius"/>
    </source>
</evidence>
<organism evidence="9 10">
    <name type="scientific">Gimesia maris</name>
    <dbReference type="NCBI Taxonomy" id="122"/>
    <lineage>
        <taxon>Bacteria</taxon>
        <taxon>Pseudomonadati</taxon>
        <taxon>Planctomycetota</taxon>
        <taxon>Planctomycetia</taxon>
        <taxon>Planctomycetales</taxon>
        <taxon>Planctomycetaceae</taxon>
        <taxon>Gimesia</taxon>
    </lineage>
</organism>
<keyword evidence="4 7" id="KW-1133">Transmembrane helix</keyword>
<reference evidence="9 10" key="1">
    <citation type="journal article" date="2018" name="Nat. Biotechnol.">
        <title>A standardized bacterial taxonomy based on genome phylogeny substantially revises the tree of life.</title>
        <authorList>
            <person name="Parks D.H."/>
            <person name="Chuvochina M."/>
            <person name="Waite D.W."/>
            <person name="Rinke C."/>
            <person name="Skarshewski A."/>
            <person name="Chaumeil P.A."/>
            <person name="Hugenholtz P."/>
        </authorList>
    </citation>
    <scope>NUCLEOTIDE SEQUENCE [LARGE SCALE GENOMIC DNA]</scope>
    <source>
        <strain evidence="9">UBA9375</strain>
    </source>
</reference>
<proteinExistence type="predicted"/>